<evidence type="ECO:0000313" key="1">
    <source>
        <dbReference type="EMBL" id="TGZ79745.1"/>
    </source>
</evidence>
<name>A0A4V3SIE0_9PEZI</name>
<dbReference type="AlphaFoldDB" id="A0A4V3SIE0"/>
<dbReference type="OrthoDB" id="5406332at2759"/>
<reference evidence="1 2" key="1">
    <citation type="submission" date="2019-04" db="EMBL/GenBank/DDBJ databases">
        <title>Comparative genomics and transcriptomics to analyze fruiting body development in filamentous ascomycetes.</title>
        <authorList>
            <consortium name="DOE Joint Genome Institute"/>
            <person name="Lutkenhaus R."/>
            <person name="Traeger S."/>
            <person name="Breuer J."/>
            <person name="Kuo A."/>
            <person name="Lipzen A."/>
            <person name="Pangilinan J."/>
            <person name="Dilworth D."/>
            <person name="Sandor L."/>
            <person name="Poggeler S."/>
            <person name="Barry K."/>
            <person name="Grigoriev I.V."/>
            <person name="Nowrousian M."/>
        </authorList>
    </citation>
    <scope>NUCLEOTIDE SEQUENCE [LARGE SCALE GENOMIC DNA]</scope>
    <source>
        <strain evidence="1 2">CBS 389.68</strain>
    </source>
</reference>
<sequence>SAMPSPSTDFETISRRHHTAVKLENWELLAMHSIAADQSIPRVRLQMLKTLAGLPPVSSTT</sequence>
<protein>
    <submittedName>
        <fullName evidence="1">Uncharacterized protein</fullName>
    </submittedName>
</protein>
<dbReference type="InParanoid" id="A0A4V3SIE0"/>
<feature type="non-terminal residue" evidence="1">
    <location>
        <position position="1"/>
    </location>
</feature>
<proteinExistence type="predicted"/>
<dbReference type="Proteomes" id="UP000298138">
    <property type="component" value="Unassembled WGS sequence"/>
</dbReference>
<organism evidence="1 2">
    <name type="scientific">Ascodesmis nigricans</name>
    <dbReference type="NCBI Taxonomy" id="341454"/>
    <lineage>
        <taxon>Eukaryota</taxon>
        <taxon>Fungi</taxon>
        <taxon>Dikarya</taxon>
        <taxon>Ascomycota</taxon>
        <taxon>Pezizomycotina</taxon>
        <taxon>Pezizomycetes</taxon>
        <taxon>Pezizales</taxon>
        <taxon>Ascodesmidaceae</taxon>
        <taxon>Ascodesmis</taxon>
    </lineage>
</organism>
<gene>
    <name evidence="1" type="ORF">EX30DRAFT_286677</name>
</gene>
<feature type="non-terminal residue" evidence="1">
    <location>
        <position position="61"/>
    </location>
</feature>
<accession>A0A4V3SIE0</accession>
<keyword evidence="2" id="KW-1185">Reference proteome</keyword>
<evidence type="ECO:0000313" key="2">
    <source>
        <dbReference type="Proteomes" id="UP000298138"/>
    </source>
</evidence>
<dbReference type="EMBL" id="ML220129">
    <property type="protein sequence ID" value="TGZ79745.1"/>
    <property type="molecule type" value="Genomic_DNA"/>
</dbReference>